<evidence type="ECO:0000313" key="1">
    <source>
        <dbReference type="EMBL" id="ORZ12433.1"/>
    </source>
</evidence>
<dbReference type="Proteomes" id="UP000193560">
    <property type="component" value="Unassembled WGS sequence"/>
</dbReference>
<dbReference type="AlphaFoldDB" id="A0A1X2I9Y1"/>
<evidence type="ECO:0000313" key="2">
    <source>
        <dbReference type="Proteomes" id="UP000193560"/>
    </source>
</evidence>
<dbReference type="EMBL" id="MCGE01000019">
    <property type="protein sequence ID" value="ORZ12433.1"/>
    <property type="molecule type" value="Genomic_DNA"/>
</dbReference>
<protein>
    <submittedName>
        <fullName evidence="1">Uncharacterized protein</fullName>
    </submittedName>
</protein>
<comment type="caution">
    <text evidence="1">The sequence shown here is derived from an EMBL/GenBank/DDBJ whole genome shotgun (WGS) entry which is preliminary data.</text>
</comment>
<reference evidence="1 2" key="1">
    <citation type="submission" date="2016-07" db="EMBL/GenBank/DDBJ databases">
        <title>Pervasive Adenine N6-methylation of Active Genes in Fungi.</title>
        <authorList>
            <consortium name="DOE Joint Genome Institute"/>
            <person name="Mondo S.J."/>
            <person name="Dannebaum R.O."/>
            <person name="Kuo R.C."/>
            <person name="Labutti K."/>
            <person name="Haridas S."/>
            <person name="Kuo A."/>
            <person name="Salamov A."/>
            <person name="Ahrendt S.R."/>
            <person name="Lipzen A."/>
            <person name="Sullivan W."/>
            <person name="Andreopoulos W.B."/>
            <person name="Clum A."/>
            <person name="Lindquist E."/>
            <person name="Daum C."/>
            <person name="Ramamoorthy G.K."/>
            <person name="Gryganskyi A."/>
            <person name="Culley D."/>
            <person name="Magnuson J.K."/>
            <person name="James T.Y."/>
            <person name="O'Malley M.A."/>
            <person name="Stajich J.E."/>
            <person name="Spatafora J.W."/>
            <person name="Visel A."/>
            <person name="Grigoriev I.V."/>
        </authorList>
    </citation>
    <scope>NUCLEOTIDE SEQUENCE [LARGE SCALE GENOMIC DNA]</scope>
    <source>
        <strain evidence="1 2">NRRL 1336</strain>
    </source>
</reference>
<proteinExistence type="predicted"/>
<accession>A0A1X2I9Y1</accession>
<keyword evidence="2" id="KW-1185">Reference proteome</keyword>
<sequence length="222" mass="25458">MIMIKNNNNNKPIVNFYLTIEKRKERSGIGRRRDLWWRSKMIGEGRRRRRSRRRDGVMSGVEGQDRHSCVTSNFQFIFDFNITVTHNVVFVALLNGGIYELVSLFAAELLLKMCSTFRKCATNGLRLVRATGEVGTLPNVIGLITIVKFHDCTAMARIKQSCTSFCGAYQVILAEELGGNRGRRKGMRDLDSWSCPTAFHTYHFRKSTLKLRMSVYLEPNPI</sequence>
<gene>
    <name evidence="1" type="ORF">BCR42DRAFT_394865</name>
</gene>
<name>A0A1X2I9Y1_9FUNG</name>
<organism evidence="1 2">
    <name type="scientific">Absidia repens</name>
    <dbReference type="NCBI Taxonomy" id="90262"/>
    <lineage>
        <taxon>Eukaryota</taxon>
        <taxon>Fungi</taxon>
        <taxon>Fungi incertae sedis</taxon>
        <taxon>Mucoromycota</taxon>
        <taxon>Mucoromycotina</taxon>
        <taxon>Mucoromycetes</taxon>
        <taxon>Mucorales</taxon>
        <taxon>Cunninghamellaceae</taxon>
        <taxon>Absidia</taxon>
    </lineage>
</organism>